<reference evidence="1" key="1">
    <citation type="submission" date="2021-01" db="EMBL/GenBank/DDBJ databases">
        <authorList>
            <person name="Corre E."/>
            <person name="Pelletier E."/>
            <person name="Niang G."/>
            <person name="Scheremetjew M."/>
            <person name="Finn R."/>
            <person name="Kale V."/>
            <person name="Holt S."/>
            <person name="Cochrane G."/>
            <person name="Meng A."/>
            <person name="Brown T."/>
            <person name="Cohen L."/>
        </authorList>
    </citation>
    <scope>NUCLEOTIDE SEQUENCE</scope>
    <source>
        <strain evidence="1">CCMP1452</strain>
    </source>
</reference>
<proteinExistence type="predicted"/>
<name>A0A7S2W0Y7_9STRA</name>
<gene>
    <name evidence="1" type="ORF">EANT1437_LOCUS4008</name>
</gene>
<organism evidence="1">
    <name type="scientific">Eucampia antarctica</name>
    <dbReference type="NCBI Taxonomy" id="49252"/>
    <lineage>
        <taxon>Eukaryota</taxon>
        <taxon>Sar</taxon>
        <taxon>Stramenopiles</taxon>
        <taxon>Ochrophyta</taxon>
        <taxon>Bacillariophyta</taxon>
        <taxon>Mediophyceae</taxon>
        <taxon>Biddulphiophycidae</taxon>
        <taxon>Hemiaulales</taxon>
        <taxon>Hemiaulaceae</taxon>
        <taxon>Eucampia</taxon>
    </lineage>
</organism>
<sequence length="198" mass="21261">MSKFTFTQVIVLLATSWITCINSFNISAVMKPRSFTSSSKRISDDSSLQKQAALGMSSSSDANPSKPDLIDQSLFVSAIDVVKAAAAEVNGVEYVKQQDAGYAIGRIQVNLGVPPSIDLVETPQLVLINGVSPDARDAGIQTLDTIISVSTGTFQQKTKALNMDDTVSVIKAAIAHARENDSTEIQFELNRLLGGYYK</sequence>
<dbReference type="EMBL" id="HBHI01007823">
    <property type="protein sequence ID" value="CAD9660949.1"/>
    <property type="molecule type" value="Transcribed_RNA"/>
</dbReference>
<accession>A0A7S2W0Y7</accession>
<protein>
    <submittedName>
        <fullName evidence="1">Uncharacterized protein</fullName>
    </submittedName>
</protein>
<evidence type="ECO:0000313" key="1">
    <source>
        <dbReference type="EMBL" id="CAD9660949.1"/>
    </source>
</evidence>
<dbReference type="AlphaFoldDB" id="A0A7S2W0Y7"/>